<proteinExistence type="predicted"/>
<name>A0A9P9H1Q0_FUSSL</name>
<dbReference type="OrthoDB" id="5072820at2759"/>
<feature type="compositionally biased region" description="Basic residues" evidence="1">
    <location>
        <begin position="331"/>
        <end position="340"/>
    </location>
</feature>
<evidence type="ECO:0000313" key="2">
    <source>
        <dbReference type="EMBL" id="KAH7249535.1"/>
    </source>
</evidence>
<dbReference type="Proteomes" id="UP000736672">
    <property type="component" value="Unassembled WGS sequence"/>
</dbReference>
<reference evidence="2" key="1">
    <citation type="journal article" date="2021" name="Nat. Commun.">
        <title>Genetic determinants of endophytism in the Arabidopsis root mycobiome.</title>
        <authorList>
            <person name="Mesny F."/>
            <person name="Miyauchi S."/>
            <person name="Thiergart T."/>
            <person name="Pickel B."/>
            <person name="Atanasova L."/>
            <person name="Karlsson M."/>
            <person name="Huettel B."/>
            <person name="Barry K.W."/>
            <person name="Haridas S."/>
            <person name="Chen C."/>
            <person name="Bauer D."/>
            <person name="Andreopoulos W."/>
            <person name="Pangilinan J."/>
            <person name="LaButti K."/>
            <person name="Riley R."/>
            <person name="Lipzen A."/>
            <person name="Clum A."/>
            <person name="Drula E."/>
            <person name="Henrissat B."/>
            <person name="Kohler A."/>
            <person name="Grigoriev I.V."/>
            <person name="Martin F.M."/>
            <person name="Hacquard S."/>
        </authorList>
    </citation>
    <scope>NUCLEOTIDE SEQUENCE</scope>
    <source>
        <strain evidence="2">FSSC 5 MPI-SDFR-AT-0091</strain>
    </source>
</reference>
<feature type="region of interest" description="Disordered" evidence="1">
    <location>
        <begin position="1"/>
        <end position="20"/>
    </location>
</feature>
<keyword evidence="3" id="KW-1185">Reference proteome</keyword>
<comment type="caution">
    <text evidence="2">The sequence shown here is derived from an EMBL/GenBank/DDBJ whole genome shotgun (WGS) entry which is preliminary data.</text>
</comment>
<sequence length="393" mass="44098">MPRKAAQPPSPTSTMVPEEEGDLATQVAEKVMKSLEPILENRIGTVQQSVAVVAKLVDMNLNQSDDAKHFLQRNPDIRYLLDAQSGLDRVKGLAMSEIMCLLQRAGEPFNQIIRVSHSGQELRFTSKSESAEMRIRAESWRISTHLGLSPNCRAIPKPYFVCAENVSNELFSQPQDLKDAWSEQNQVEIVNAFWARKNLVLTLFELEHAKTLVSEGIFLSDSHFSYVKPFELQSVPKFCYKCYKPNHLMKDAEAHNTRGCENPAIRCPNCGKEHEAWFPQCSNRQVQNMRALCKEWESQGPSWATMSPREELNGWLEQMTSPSQPSESKPGPKKGKKKAKAPTDASTNQDRRVTRSVTAKVAASSTESGDRGQTEAEHRGGKPRGKKNENSKS</sequence>
<evidence type="ECO:0000256" key="1">
    <source>
        <dbReference type="SAM" id="MobiDB-lite"/>
    </source>
</evidence>
<dbReference type="AlphaFoldDB" id="A0A9P9H1Q0"/>
<dbReference type="EMBL" id="JAGTJS010000013">
    <property type="protein sequence ID" value="KAH7249535.1"/>
    <property type="molecule type" value="Genomic_DNA"/>
</dbReference>
<organism evidence="2 3">
    <name type="scientific">Fusarium solani</name>
    <name type="common">Filamentous fungus</name>
    <dbReference type="NCBI Taxonomy" id="169388"/>
    <lineage>
        <taxon>Eukaryota</taxon>
        <taxon>Fungi</taxon>
        <taxon>Dikarya</taxon>
        <taxon>Ascomycota</taxon>
        <taxon>Pezizomycotina</taxon>
        <taxon>Sordariomycetes</taxon>
        <taxon>Hypocreomycetidae</taxon>
        <taxon>Hypocreales</taxon>
        <taxon>Nectriaceae</taxon>
        <taxon>Fusarium</taxon>
        <taxon>Fusarium solani species complex</taxon>
    </lineage>
</organism>
<feature type="region of interest" description="Disordered" evidence="1">
    <location>
        <begin position="319"/>
        <end position="393"/>
    </location>
</feature>
<feature type="compositionally biased region" description="Basic and acidic residues" evidence="1">
    <location>
        <begin position="368"/>
        <end position="393"/>
    </location>
</feature>
<protein>
    <submittedName>
        <fullName evidence="2">Uncharacterized protein</fullName>
    </submittedName>
</protein>
<evidence type="ECO:0000313" key="3">
    <source>
        <dbReference type="Proteomes" id="UP000736672"/>
    </source>
</evidence>
<accession>A0A9P9H1Q0</accession>
<gene>
    <name evidence="2" type="ORF">B0J15DRAFT_536865</name>
</gene>